<dbReference type="AlphaFoldDB" id="A0A979G3Z5"/>
<evidence type="ECO:0008006" key="4">
    <source>
        <dbReference type="Google" id="ProtNLM"/>
    </source>
</evidence>
<dbReference type="Proteomes" id="UP000002215">
    <property type="component" value="Chromosome"/>
</dbReference>
<accession>A0A979G3Z5</accession>
<keyword evidence="1" id="KW-0472">Membrane</keyword>
<dbReference type="RefSeq" id="WP_012790560.1">
    <property type="nucleotide sequence ID" value="NC_013132.1"/>
</dbReference>
<keyword evidence="1" id="KW-1133">Transmembrane helix</keyword>
<feature type="transmembrane region" description="Helical" evidence="1">
    <location>
        <begin position="55"/>
        <end position="74"/>
    </location>
</feature>
<sequence>MEKISKRHKENSHAYEMKWDAIGIGASLACAVHCVLLPVIFTTLTLFDIDILKNVMLEVLTILVSMSIGGWAIWKGYKRVHGQKSVLVYFAIGLTLMIAANFIHGSAFEMGLKLIGATLLITAHIKNWRGCRNCEVHASANHTTTSSSSMAA</sequence>
<dbReference type="KEGG" id="cpi:Cpin_2905"/>
<dbReference type="GO" id="GO:0016020">
    <property type="term" value="C:membrane"/>
    <property type="evidence" value="ECO:0007669"/>
    <property type="project" value="InterPro"/>
</dbReference>
<organism evidence="2 3">
    <name type="scientific">Chitinophaga pinensis (strain ATCC 43595 / DSM 2588 / LMG 13176 / NBRC 15968 / NCIMB 11800 / UQM 2034)</name>
    <dbReference type="NCBI Taxonomy" id="485918"/>
    <lineage>
        <taxon>Bacteria</taxon>
        <taxon>Pseudomonadati</taxon>
        <taxon>Bacteroidota</taxon>
        <taxon>Chitinophagia</taxon>
        <taxon>Chitinophagales</taxon>
        <taxon>Chitinophagaceae</taxon>
        <taxon>Chitinophaga</taxon>
    </lineage>
</organism>
<feature type="transmembrane region" description="Helical" evidence="1">
    <location>
        <begin position="86"/>
        <end position="104"/>
    </location>
</feature>
<feature type="transmembrane region" description="Helical" evidence="1">
    <location>
        <begin position="21"/>
        <end position="43"/>
    </location>
</feature>
<proteinExistence type="predicted"/>
<dbReference type="EMBL" id="CP001699">
    <property type="protein sequence ID" value="ACU60384.1"/>
    <property type="molecule type" value="Genomic_DNA"/>
</dbReference>
<dbReference type="InterPro" id="IPR004891">
    <property type="entry name" value="Mercury-R_MerC"/>
</dbReference>
<dbReference type="GO" id="GO:0015097">
    <property type="term" value="F:mercury ion transmembrane transporter activity"/>
    <property type="evidence" value="ECO:0007669"/>
    <property type="project" value="InterPro"/>
</dbReference>
<evidence type="ECO:0000313" key="2">
    <source>
        <dbReference type="EMBL" id="ACU60384.1"/>
    </source>
</evidence>
<evidence type="ECO:0000313" key="3">
    <source>
        <dbReference type="Proteomes" id="UP000002215"/>
    </source>
</evidence>
<reference evidence="3" key="1">
    <citation type="submission" date="2009-08" db="EMBL/GenBank/DDBJ databases">
        <title>The complete genome of Chitinophaga pinensis DSM 2588.</title>
        <authorList>
            <consortium name="US DOE Joint Genome Institute (JGI-PGF)"/>
            <person name="Lucas S."/>
            <person name="Copeland A."/>
            <person name="Lapidus A."/>
            <person name="Glavina del Rio T."/>
            <person name="Dalin E."/>
            <person name="Tice H."/>
            <person name="Bruce D."/>
            <person name="Goodwin L."/>
            <person name="Pitluck S."/>
            <person name="Kyrpides N."/>
            <person name="Mavromatis K."/>
            <person name="Ivanova N."/>
            <person name="Mikhailova N."/>
            <person name="Sims D."/>
            <person name="Meinche L."/>
            <person name="Brettin T."/>
            <person name="Detter J.C."/>
            <person name="Han C."/>
            <person name="Larimer F."/>
            <person name="Land M."/>
            <person name="Hauser L."/>
            <person name="Markowitz V."/>
            <person name="Cheng J.-F."/>
            <person name="Hugenholtz P."/>
            <person name="Woyke T."/>
            <person name="Wu D."/>
            <person name="Spring S."/>
            <person name="Klenk H.-P."/>
            <person name="Eisen J.A."/>
        </authorList>
    </citation>
    <scope>NUCLEOTIDE SEQUENCE [LARGE SCALE GENOMIC DNA]</scope>
    <source>
        <strain evidence="3">ATCC 43595 / DSM 2588 / LMG 13176 / NBRC 15968 / NCIMB 11800 / UQM 2034</strain>
    </source>
</reference>
<dbReference type="OrthoDB" id="5966279at2"/>
<dbReference type="Pfam" id="PF03203">
    <property type="entry name" value="MerC"/>
    <property type="match status" value="1"/>
</dbReference>
<gene>
    <name evidence="2" type="ordered locus">Cpin_2905</name>
</gene>
<name>A0A979G3Z5_CHIPD</name>
<evidence type="ECO:0000256" key="1">
    <source>
        <dbReference type="SAM" id="Phobius"/>
    </source>
</evidence>
<reference evidence="2 3" key="2">
    <citation type="journal article" date="2010" name="Stand. Genomic Sci.">
        <title>Complete genome sequence of Chitinophaga pinensis type strain (UQM 2034).</title>
        <authorList>
            <person name="Glavina Del Rio T."/>
            <person name="Abt B."/>
            <person name="Spring S."/>
            <person name="Lapidus A."/>
            <person name="Nolan M."/>
            <person name="Tice H."/>
            <person name="Copeland A."/>
            <person name="Cheng J.F."/>
            <person name="Chen F."/>
            <person name="Bruce D."/>
            <person name="Goodwin L."/>
            <person name="Pitluck S."/>
            <person name="Ivanova N."/>
            <person name="Mavromatis K."/>
            <person name="Mikhailova N."/>
            <person name="Pati A."/>
            <person name="Chen A."/>
            <person name="Palaniappan K."/>
            <person name="Land M."/>
            <person name="Hauser L."/>
            <person name="Chang Y.J."/>
            <person name="Jeffries C.D."/>
            <person name="Chain P."/>
            <person name="Saunders E."/>
            <person name="Detter J.C."/>
            <person name="Brettin T."/>
            <person name="Rohde M."/>
            <person name="Goker M."/>
            <person name="Bristow J."/>
            <person name="Eisen J.A."/>
            <person name="Markowitz V."/>
            <person name="Hugenholtz P."/>
            <person name="Kyrpides N.C."/>
            <person name="Klenk H.P."/>
            <person name="Lucas S."/>
        </authorList>
    </citation>
    <scope>NUCLEOTIDE SEQUENCE [LARGE SCALE GENOMIC DNA]</scope>
    <source>
        <strain evidence="3">ATCC 43595 / DSM 2588 / LMG 13176 / NBRC 15968 / NCIMB 11800 / UQM 2034</strain>
    </source>
</reference>
<protein>
    <recommendedName>
        <fullName evidence="4">MerC domain-containing protein</fullName>
    </recommendedName>
</protein>
<keyword evidence="1" id="KW-0812">Transmembrane</keyword>